<keyword evidence="4" id="KW-0413">Isomerase</keyword>
<dbReference type="InterPro" id="IPR026956">
    <property type="entry name" value="D-ser_dehydrat-like_dom"/>
</dbReference>
<evidence type="ECO:0000256" key="2">
    <source>
        <dbReference type="ARBA" id="ARBA00023239"/>
    </source>
</evidence>
<protein>
    <submittedName>
        <fullName evidence="4">Alanine racemase</fullName>
        <ecNumber evidence="4">5.1.1.1</ecNumber>
    </submittedName>
</protein>
<sequence>MTGVDWRTKGFWQPDGARTREEFAVARHDLFDGAFTWPVMVARRAALQHNIDTLAAFCARHGLAFAPHGKATMAPSLFAAQLRAGAWGISAATANQVLAMRRLGVPRVLLANELLDRAPLRWLAEEVGPDFEFLCYVDSVDGVDAVASAAAGRGTLRVLVELGHGNGRTGCRTVSELAAVARAAVAAPGVELAGVAGYEGGLSTVEDAGAYLASVRSATLELAAEGLLGADVTVTAGGSRYFDLVPVHLGGAWLPGRALRTVLRSGAYVSHDDGIYRGWTPFRRIPEEGSLDPALELWAQVISTPEEGLAIVGLGKREAPYDEGLPVPRSVRRRDGTVEAARGIEVRRLNDHHTYLGLGAGVRLRPGDLVCFGISHPCTAFDKWRVIPVIEDDYAVTDLIDTYF</sequence>
<dbReference type="SMART" id="SM01119">
    <property type="entry name" value="D-ser_dehydrat"/>
    <property type="match status" value="1"/>
</dbReference>
<dbReference type="Pfam" id="PF14031">
    <property type="entry name" value="D-ser_dehydrat"/>
    <property type="match status" value="1"/>
</dbReference>
<name>A0ABV9VIX7_9ACTN</name>
<evidence type="ECO:0000313" key="4">
    <source>
        <dbReference type="EMBL" id="MFC4996336.1"/>
    </source>
</evidence>
<evidence type="ECO:0000259" key="3">
    <source>
        <dbReference type="SMART" id="SM01119"/>
    </source>
</evidence>
<proteinExistence type="inferred from homology"/>
<dbReference type="InterPro" id="IPR051466">
    <property type="entry name" value="D-amino_acid_metab_enzyme"/>
</dbReference>
<evidence type="ECO:0000256" key="1">
    <source>
        <dbReference type="ARBA" id="ARBA00005323"/>
    </source>
</evidence>
<comment type="similarity">
    <text evidence="1">Belongs to the DSD1 family.</text>
</comment>
<dbReference type="EC" id="5.1.1.1" evidence="4"/>
<dbReference type="GO" id="GO:0008784">
    <property type="term" value="F:alanine racemase activity"/>
    <property type="evidence" value="ECO:0007669"/>
    <property type="project" value="UniProtKB-EC"/>
</dbReference>
<dbReference type="InterPro" id="IPR001608">
    <property type="entry name" value="Ala_racemase_N"/>
</dbReference>
<dbReference type="PANTHER" id="PTHR28004">
    <property type="entry name" value="ZGC:162816-RELATED"/>
    <property type="match status" value="1"/>
</dbReference>
<dbReference type="EMBL" id="JBHSIU010000003">
    <property type="protein sequence ID" value="MFC4996336.1"/>
    <property type="molecule type" value="Genomic_DNA"/>
</dbReference>
<evidence type="ECO:0000313" key="5">
    <source>
        <dbReference type="Proteomes" id="UP001595912"/>
    </source>
</evidence>
<comment type="caution">
    <text evidence="4">The sequence shown here is derived from an EMBL/GenBank/DDBJ whole genome shotgun (WGS) entry which is preliminary data.</text>
</comment>
<organism evidence="4 5">
    <name type="scientific">Dactylosporangium cerinum</name>
    <dbReference type="NCBI Taxonomy" id="1434730"/>
    <lineage>
        <taxon>Bacteria</taxon>
        <taxon>Bacillati</taxon>
        <taxon>Actinomycetota</taxon>
        <taxon>Actinomycetes</taxon>
        <taxon>Micromonosporales</taxon>
        <taxon>Micromonosporaceae</taxon>
        <taxon>Dactylosporangium</taxon>
    </lineage>
</organism>
<dbReference type="PANTHER" id="PTHR28004:SF8">
    <property type="entry name" value="D-SERINE DEAMINASE"/>
    <property type="match status" value="1"/>
</dbReference>
<dbReference type="Pfam" id="PF01168">
    <property type="entry name" value="Ala_racemase_N"/>
    <property type="match status" value="1"/>
</dbReference>
<dbReference type="InterPro" id="IPR029066">
    <property type="entry name" value="PLP-binding_barrel"/>
</dbReference>
<gene>
    <name evidence="4" type="ORF">ACFPIJ_00655</name>
</gene>
<dbReference type="Gene3D" id="3.20.20.10">
    <property type="entry name" value="Alanine racemase"/>
    <property type="match status" value="1"/>
</dbReference>
<dbReference type="Gene3D" id="2.40.37.20">
    <property type="entry name" value="D-serine dehydratase-like domain"/>
    <property type="match status" value="1"/>
</dbReference>
<accession>A0ABV9VIX7</accession>
<dbReference type="RefSeq" id="WP_380112537.1">
    <property type="nucleotide sequence ID" value="NZ_JBHSIU010000003.1"/>
</dbReference>
<keyword evidence="5" id="KW-1185">Reference proteome</keyword>
<reference evidence="5" key="1">
    <citation type="journal article" date="2019" name="Int. J. Syst. Evol. Microbiol.">
        <title>The Global Catalogue of Microorganisms (GCM) 10K type strain sequencing project: providing services to taxonomists for standard genome sequencing and annotation.</title>
        <authorList>
            <consortium name="The Broad Institute Genomics Platform"/>
            <consortium name="The Broad Institute Genome Sequencing Center for Infectious Disease"/>
            <person name="Wu L."/>
            <person name="Ma J."/>
        </authorList>
    </citation>
    <scope>NUCLEOTIDE SEQUENCE [LARGE SCALE GENOMIC DNA]</scope>
    <source>
        <strain evidence="5">CGMCC 4.7152</strain>
    </source>
</reference>
<dbReference type="Proteomes" id="UP001595912">
    <property type="component" value="Unassembled WGS sequence"/>
</dbReference>
<dbReference type="SUPFAM" id="SSF51419">
    <property type="entry name" value="PLP-binding barrel"/>
    <property type="match status" value="1"/>
</dbReference>
<dbReference type="InterPro" id="IPR042208">
    <property type="entry name" value="D-ser_dehydrat-like_sf"/>
</dbReference>
<feature type="domain" description="D-serine dehydratase-like" evidence="3">
    <location>
        <begin position="294"/>
        <end position="391"/>
    </location>
</feature>
<keyword evidence="2" id="KW-0456">Lyase</keyword>